<dbReference type="SUPFAM" id="SSF55154">
    <property type="entry name" value="CYTH-like phosphatases"/>
    <property type="match status" value="1"/>
</dbReference>
<reference evidence="2 3" key="1">
    <citation type="submission" date="2023-12" db="EMBL/GenBank/DDBJ databases">
        <title>Baltic Sea Cyanobacteria.</title>
        <authorList>
            <person name="Delbaje E."/>
            <person name="Fewer D.P."/>
            <person name="Shishido T.K."/>
        </authorList>
    </citation>
    <scope>NUCLEOTIDE SEQUENCE [LARGE SCALE GENOMIC DNA]</scope>
    <source>
        <strain evidence="2 3">UHCC-0300</strain>
    </source>
</reference>
<evidence type="ECO:0000313" key="3">
    <source>
        <dbReference type="Proteomes" id="UP001302120"/>
    </source>
</evidence>
<dbReference type="PIRSF" id="PIRSF016487">
    <property type="entry name" value="CYTH_UCP016487"/>
    <property type="match status" value="1"/>
</dbReference>
<organism evidence="2 3">
    <name type="scientific">Nodularia harveyana UHCC-0300</name>
    <dbReference type="NCBI Taxonomy" id="2974287"/>
    <lineage>
        <taxon>Bacteria</taxon>
        <taxon>Bacillati</taxon>
        <taxon>Cyanobacteriota</taxon>
        <taxon>Cyanophyceae</taxon>
        <taxon>Nostocales</taxon>
        <taxon>Nodulariaceae</taxon>
        <taxon>Nodularia</taxon>
    </lineage>
</organism>
<feature type="domain" description="CYTH" evidence="1">
    <location>
        <begin position="2"/>
        <end position="148"/>
    </location>
</feature>
<dbReference type="SMART" id="SM01118">
    <property type="entry name" value="CYTH"/>
    <property type="match status" value="1"/>
</dbReference>
<dbReference type="PANTHER" id="PTHR40114">
    <property type="entry name" value="SLR0698 PROTEIN"/>
    <property type="match status" value="1"/>
</dbReference>
<dbReference type="Pfam" id="PF01928">
    <property type="entry name" value="CYTH"/>
    <property type="match status" value="1"/>
</dbReference>
<comment type="caution">
    <text evidence="2">The sequence shown here is derived from an EMBL/GenBank/DDBJ whole genome shotgun (WGS) entry which is preliminary data.</text>
</comment>
<dbReference type="RefSeq" id="WP_323197084.1">
    <property type="nucleotide sequence ID" value="NZ_JAYGHG010000028.1"/>
</dbReference>
<dbReference type="EMBL" id="JAYGHG010000028">
    <property type="protein sequence ID" value="MEA5582774.1"/>
    <property type="molecule type" value="Genomic_DNA"/>
</dbReference>
<accession>A0ABU5UHS4</accession>
<dbReference type="Gene3D" id="2.40.320.10">
    <property type="entry name" value="Hypothetical Protein Pfu-838710-001"/>
    <property type="match status" value="1"/>
</dbReference>
<dbReference type="InterPro" id="IPR023577">
    <property type="entry name" value="CYTH_domain"/>
</dbReference>
<sequence length="154" mass="18171">MPQEIERKYLLKEDSWRESASGTIYCQGYIATKDQTTVRVRIVGKQGYLTIKGPSVECSRLEFEYLIPVEDAEEMLNTLCQRPFITKTRYKIKWGDLIWEIDEFHGLNEGLIIAEVELTDPEQQIELPPWIGEEVSHDHRYFNSYLVKHPFSEW</sequence>
<dbReference type="InterPro" id="IPR033469">
    <property type="entry name" value="CYTH-like_dom_sf"/>
</dbReference>
<proteinExistence type="predicted"/>
<dbReference type="InterPro" id="IPR012042">
    <property type="entry name" value="NeuTTM/CthTTM-like"/>
</dbReference>
<evidence type="ECO:0000313" key="2">
    <source>
        <dbReference type="EMBL" id="MEA5582774.1"/>
    </source>
</evidence>
<name>A0ABU5UHS4_9CYAN</name>
<dbReference type="Proteomes" id="UP001302120">
    <property type="component" value="Unassembled WGS sequence"/>
</dbReference>
<dbReference type="PANTHER" id="PTHR40114:SF1">
    <property type="entry name" value="SLR0698 PROTEIN"/>
    <property type="match status" value="1"/>
</dbReference>
<gene>
    <name evidence="2" type="ORF">VB620_15670</name>
</gene>
<protein>
    <submittedName>
        <fullName evidence="2">CYTH domain-containing protein</fullName>
    </submittedName>
</protein>
<dbReference type="CDD" id="cd07891">
    <property type="entry name" value="CYTH-like_CthTTM-like_1"/>
    <property type="match status" value="1"/>
</dbReference>
<evidence type="ECO:0000259" key="1">
    <source>
        <dbReference type="PROSITE" id="PS51707"/>
    </source>
</evidence>
<dbReference type="PROSITE" id="PS51707">
    <property type="entry name" value="CYTH"/>
    <property type="match status" value="1"/>
</dbReference>
<keyword evidence="3" id="KW-1185">Reference proteome</keyword>